<evidence type="ECO:0000313" key="1">
    <source>
        <dbReference type="EMBL" id="JAD17927.1"/>
    </source>
</evidence>
<reference evidence="1" key="1">
    <citation type="submission" date="2014-09" db="EMBL/GenBank/DDBJ databases">
        <authorList>
            <person name="Magalhaes I.L.F."/>
            <person name="Oliveira U."/>
            <person name="Santos F.R."/>
            <person name="Vidigal T.H.D.A."/>
            <person name="Brescovit A.D."/>
            <person name="Santos A.J."/>
        </authorList>
    </citation>
    <scope>NUCLEOTIDE SEQUENCE</scope>
    <source>
        <tissue evidence="1">Shoot tissue taken approximately 20 cm above the soil surface</tissue>
    </source>
</reference>
<dbReference type="AlphaFoldDB" id="A0A0A8Y2F7"/>
<accession>A0A0A8Y2F7</accession>
<dbReference type="EMBL" id="GBRH01279968">
    <property type="protein sequence ID" value="JAD17927.1"/>
    <property type="molecule type" value="Transcribed_RNA"/>
</dbReference>
<organism evidence="1">
    <name type="scientific">Arundo donax</name>
    <name type="common">Giant reed</name>
    <name type="synonym">Donax arundinaceus</name>
    <dbReference type="NCBI Taxonomy" id="35708"/>
    <lineage>
        <taxon>Eukaryota</taxon>
        <taxon>Viridiplantae</taxon>
        <taxon>Streptophyta</taxon>
        <taxon>Embryophyta</taxon>
        <taxon>Tracheophyta</taxon>
        <taxon>Spermatophyta</taxon>
        <taxon>Magnoliopsida</taxon>
        <taxon>Liliopsida</taxon>
        <taxon>Poales</taxon>
        <taxon>Poaceae</taxon>
        <taxon>PACMAD clade</taxon>
        <taxon>Arundinoideae</taxon>
        <taxon>Arundineae</taxon>
        <taxon>Arundo</taxon>
    </lineage>
</organism>
<proteinExistence type="predicted"/>
<name>A0A0A8Y2F7_ARUDO</name>
<reference evidence="1" key="2">
    <citation type="journal article" date="2015" name="Data Brief">
        <title>Shoot transcriptome of the giant reed, Arundo donax.</title>
        <authorList>
            <person name="Barrero R.A."/>
            <person name="Guerrero F.D."/>
            <person name="Moolhuijzen P."/>
            <person name="Goolsby J.A."/>
            <person name="Tidwell J."/>
            <person name="Bellgard S.E."/>
            <person name="Bellgard M.I."/>
        </authorList>
    </citation>
    <scope>NUCLEOTIDE SEQUENCE</scope>
    <source>
        <tissue evidence="1">Shoot tissue taken approximately 20 cm above the soil surface</tissue>
    </source>
</reference>
<sequence length="64" mass="7081">MLIHQSFLLPLLLTETKRKPDHAASIGGSGTLFFLEALYKIDAWPGIFKSVNACFKLTETISIS</sequence>
<protein>
    <submittedName>
        <fullName evidence="1">Uncharacterized protein</fullName>
    </submittedName>
</protein>